<dbReference type="AlphaFoldDB" id="A0A9Q8LD03"/>
<dbReference type="KEGG" id="ffu:CLAFUR5_08097"/>
<dbReference type="EMBL" id="CP090165">
    <property type="protein sequence ID" value="UJO15187.1"/>
    <property type="molecule type" value="Genomic_DNA"/>
</dbReference>
<proteinExistence type="predicted"/>
<evidence type="ECO:0000313" key="2">
    <source>
        <dbReference type="EMBL" id="UJO15187.1"/>
    </source>
</evidence>
<reference evidence="2" key="2">
    <citation type="journal article" date="2022" name="Microb. Genom.">
        <title>A chromosome-scale genome assembly of the tomato pathogen Cladosporium fulvum reveals a compartmentalized genome architecture and the presence of a dispensable chromosome.</title>
        <authorList>
            <person name="Zaccaron A.Z."/>
            <person name="Chen L.H."/>
            <person name="Samaras A."/>
            <person name="Stergiopoulos I."/>
        </authorList>
    </citation>
    <scope>NUCLEOTIDE SEQUENCE</scope>
    <source>
        <strain evidence="2">Race5_Kim</strain>
    </source>
</reference>
<keyword evidence="3" id="KW-1185">Reference proteome</keyword>
<dbReference type="Proteomes" id="UP000756132">
    <property type="component" value="Chromosome 3"/>
</dbReference>
<gene>
    <name evidence="2" type="ORF">CLAFUR5_08097</name>
</gene>
<protein>
    <submittedName>
        <fullName evidence="2">Uncharacterized protein</fullName>
    </submittedName>
</protein>
<feature type="region of interest" description="Disordered" evidence="1">
    <location>
        <begin position="1"/>
        <end position="30"/>
    </location>
</feature>
<organism evidence="2 3">
    <name type="scientific">Passalora fulva</name>
    <name type="common">Tomato leaf mold</name>
    <name type="synonym">Cladosporium fulvum</name>
    <dbReference type="NCBI Taxonomy" id="5499"/>
    <lineage>
        <taxon>Eukaryota</taxon>
        <taxon>Fungi</taxon>
        <taxon>Dikarya</taxon>
        <taxon>Ascomycota</taxon>
        <taxon>Pezizomycotina</taxon>
        <taxon>Dothideomycetes</taxon>
        <taxon>Dothideomycetidae</taxon>
        <taxon>Mycosphaerellales</taxon>
        <taxon>Mycosphaerellaceae</taxon>
        <taxon>Fulvia</taxon>
    </lineage>
</organism>
<sequence length="199" mass="22599">MSEEVTADQPGDSTPREATPVEATPVNTPSVEATFSRPTTNLFAPDELPKLLDSLLNAVSPGYVRKPPIDVLTRQVQRLDYRSKMKEFFHPGSTIEKAFFDDRRDAAPCGVTHYGRDNDCYVHRPGDLKIRSGLDLEDVDDIFQHYRESDDDDEPDLIVVEDVDPRWVEVLIDRYQVHPAYITEHLSIRCTSSHWATNG</sequence>
<accession>A0A9Q8LD03</accession>
<name>A0A9Q8LD03_PASFU</name>
<dbReference type="GeneID" id="71987975"/>
<reference evidence="2" key="1">
    <citation type="submission" date="2021-12" db="EMBL/GenBank/DDBJ databases">
        <authorList>
            <person name="Zaccaron A."/>
            <person name="Stergiopoulos I."/>
        </authorList>
    </citation>
    <scope>NUCLEOTIDE SEQUENCE</scope>
    <source>
        <strain evidence="2">Race5_Kim</strain>
    </source>
</reference>
<evidence type="ECO:0000256" key="1">
    <source>
        <dbReference type="SAM" id="MobiDB-lite"/>
    </source>
</evidence>
<evidence type="ECO:0000313" key="3">
    <source>
        <dbReference type="Proteomes" id="UP000756132"/>
    </source>
</evidence>
<dbReference type="RefSeq" id="XP_047759553.1">
    <property type="nucleotide sequence ID" value="XM_047907245.1"/>
</dbReference>